<dbReference type="Pfam" id="PF07885">
    <property type="entry name" value="Ion_trans_2"/>
    <property type="match status" value="1"/>
</dbReference>
<dbReference type="SUPFAM" id="SSF81324">
    <property type="entry name" value="Voltage-gated potassium channels"/>
    <property type="match status" value="1"/>
</dbReference>
<evidence type="ECO:0000259" key="9">
    <source>
        <dbReference type="Pfam" id="PF07885"/>
    </source>
</evidence>
<dbReference type="AlphaFoldDB" id="A0A6I1FUD8"/>
<comment type="subcellular location">
    <subcellularLocation>
        <location evidence="1">Membrane</location>
        <topology evidence="1">Multi-pass membrane protein</topology>
    </subcellularLocation>
</comment>
<keyword evidence="2" id="KW-0813">Transport</keyword>
<dbReference type="PANTHER" id="PTHR11537:SF254">
    <property type="entry name" value="POTASSIUM VOLTAGE-GATED CHANNEL PROTEIN SHAB"/>
    <property type="match status" value="1"/>
</dbReference>
<protein>
    <submittedName>
        <fullName evidence="10">Two pore domain potassium channel family protein</fullName>
    </submittedName>
</protein>
<feature type="transmembrane region" description="Helical" evidence="8">
    <location>
        <begin position="178"/>
        <end position="202"/>
    </location>
</feature>
<dbReference type="GO" id="GO:0005249">
    <property type="term" value="F:voltage-gated potassium channel activity"/>
    <property type="evidence" value="ECO:0007669"/>
    <property type="project" value="InterPro"/>
</dbReference>
<evidence type="ECO:0000256" key="1">
    <source>
        <dbReference type="ARBA" id="ARBA00004141"/>
    </source>
</evidence>
<dbReference type="EMBL" id="WEIO01000006">
    <property type="protein sequence ID" value="KAB7706183.1"/>
    <property type="molecule type" value="Genomic_DNA"/>
</dbReference>
<evidence type="ECO:0000313" key="11">
    <source>
        <dbReference type="Proteomes" id="UP000429595"/>
    </source>
</evidence>
<keyword evidence="4 8" id="KW-1133">Transmembrane helix</keyword>
<keyword evidence="11" id="KW-1185">Reference proteome</keyword>
<keyword evidence="5" id="KW-0406">Ion transport</keyword>
<feature type="transmembrane region" description="Helical" evidence="8">
    <location>
        <begin position="125"/>
        <end position="143"/>
    </location>
</feature>
<organism evidence="10 11">
    <name type="scientific">Bacillus aerolatus</name>
    <dbReference type="NCBI Taxonomy" id="2653354"/>
    <lineage>
        <taxon>Bacteria</taxon>
        <taxon>Bacillati</taxon>
        <taxon>Bacillota</taxon>
        <taxon>Bacilli</taxon>
        <taxon>Bacillales</taxon>
        <taxon>Bacillaceae</taxon>
        <taxon>Bacillus</taxon>
    </lineage>
</organism>
<keyword evidence="7 10" id="KW-0407">Ion channel</keyword>
<dbReference type="Gene3D" id="1.20.120.350">
    <property type="entry name" value="Voltage-gated potassium channels. Chain C"/>
    <property type="match status" value="1"/>
</dbReference>
<accession>A0A6I1FUD8</accession>
<dbReference type="GO" id="GO:0008076">
    <property type="term" value="C:voltage-gated potassium channel complex"/>
    <property type="evidence" value="ECO:0007669"/>
    <property type="project" value="InterPro"/>
</dbReference>
<evidence type="ECO:0000256" key="7">
    <source>
        <dbReference type="ARBA" id="ARBA00023303"/>
    </source>
</evidence>
<dbReference type="InterPro" id="IPR013099">
    <property type="entry name" value="K_chnl_dom"/>
</dbReference>
<evidence type="ECO:0000256" key="4">
    <source>
        <dbReference type="ARBA" id="ARBA00022989"/>
    </source>
</evidence>
<feature type="domain" description="Potassium channel" evidence="9">
    <location>
        <begin position="131"/>
        <end position="203"/>
    </location>
</feature>
<evidence type="ECO:0000256" key="8">
    <source>
        <dbReference type="SAM" id="Phobius"/>
    </source>
</evidence>
<evidence type="ECO:0000256" key="2">
    <source>
        <dbReference type="ARBA" id="ARBA00022448"/>
    </source>
</evidence>
<sequence length="248" mass="28750">MQLIHVLRRRTLSNNKVGFIYECILAGLIIFSLVAELPAREDFILGWFVWGLFAIDYIIRLFLSERKWEFIKKHPLDLIALIPLDQLFRTVRLIRLFRLVRLISVIKRQNSILDILIEKHRLDKVFVTVIGLLFLSAIPMKWIEPSFDSYGDALWWTVVTTTTVGYGDLYPETGVGRLIAAVLMFVGIGLIGVVTGTVASFFSNKKRELPDQLEYVRDKIDNYPSITEAELLVMIEQLKTFKREHHKN</sequence>
<comment type="caution">
    <text evidence="10">The sequence shown here is derived from an EMBL/GenBank/DDBJ whole genome shotgun (WGS) entry which is preliminary data.</text>
</comment>
<keyword evidence="6 8" id="KW-0472">Membrane</keyword>
<name>A0A6I1FUD8_9BACI</name>
<evidence type="ECO:0000256" key="3">
    <source>
        <dbReference type="ARBA" id="ARBA00022692"/>
    </source>
</evidence>
<dbReference type="Gene3D" id="1.10.287.70">
    <property type="match status" value="1"/>
</dbReference>
<evidence type="ECO:0000256" key="6">
    <source>
        <dbReference type="ARBA" id="ARBA00023136"/>
    </source>
</evidence>
<dbReference type="PANTHER" id="PTHR11537">
    <property type="entry name" value="VOLTAGE-GATED POTASSIUM CHANNEL"/>
    <property type="match status" value="1"/>
</dbReference>
<keyword evidence="3 8" id="KW-0812">Transmembrane</keyword>
<reference evidence="10 11" key="1">
    <citation type="submission" date="2019-10" db="EMBL/GenBank/DDBJ databases">
        <title>Bacillus aerolatum sp. nov., isolated from bioaerosol of sport playgrounds.</title>
        <authorList>
            <person name="Chen P."/>
            <person name="Zhang G."/>
        </authorList>
    </citation>
    <scope>NUCLEOTIDE SEQUENCE [LARGE SCALE GENOMIC DNA]</scope>
    <source>
        <strain evidence="10 11">CX253</strain>
    </source>
</reference>
<dbReference type="InterPro" id="IPR028325">
    <property type="entry name" value="VG_K_chnl"/>
</dbReference>
<dbReference type="InterPro" id="IPR027359">
    <property type="entry name" value="Volt_channel_dom_sf"/>
</dbReference>
<feature type="transmembrane region" description="Helical" evidence="8">
    <location>
        <begin position="18"/>
        <end position="37"/>
    </location>
</feature>
<evidence type="ECO:0000256" key="5">
    <source>
        <dbReference type="ARBA" id="ARBA00023065"/>
    </source>
</evidence>
<dbReference type="Proteomes" id="UP000429595">
    <property type="component" value="Unassembled WGS sequence"/>
</dbReference>
<proteinExistence type="predicted"/>
<dbReference type="GO" id="GO:0001508">
    <property type="term" value="P:action potential"/>
    <property type="evidence" value="ECO:0007669"/>
    <property type="project" value="TreeGrafter"/>
</dbReference>
<gene>
    <name evidence="10" type="ORF">F9802_11375</name>
</gene>
<evidence type="ECO:0000313" key="10">
    <source>
        <dbReference type="EMBL" id="KAB7706183.1"/>
    </source>
</evidence>
<feature type="transmembrane region" description="Helical" evidence="8">
    <location>
        <begin position="43"/>
        <end position="63"/>
    </location>
</feature>